<accession>A0A8H4JIN9</accession>
<dbReference type="Proteomes" id="UP000536711">
    <property type="component" value="Unassembled WGS sequence"/>
</dbReference>
<evidence type="ECO:0000313" key="3">
    <source>
        <dbReference type="Proteomes" id="UP000536711"/>
    </source>
</evidence>
<name>A0A8H4JIN9_9HYPO</name>
<dbReference type="AlphaFoldDB" id="A0A8H4JIN9"/>
<gene>
    <name evidence="2" type="ORF">FACUT_8774</name>
</gene>
<evidence type="ECO:0000313" key="2">
    <source>
        <dbReference type="EMBL" id="KAF4430896.1"/>
    </source>
</evidence>
<keyword evidence="3" id="KW-1185">Reference proteome</keyword>
<sequence length="619" mass="70051">MKVVQYNPSCHSNFRIVLLSSKERNVIPRVLLNTCRSFIDDNAEAGYGEDEGEEVSDDEGQTVMEENIKNEDGIADGLPSGSGVARSVTEPEVESEPSPVIEDNETGTVRGWNRLLFRKENPEEHDKKGLQIEIHVNEDLLMFFCDSRFRRLAVGSILEASDYGWDAVALSIIVNAIYGQYQYVPFHIDLELFVKIAVIADRMKCAESLHMAGRVWCANLDDHKAVSKLNRTTLMWLYVSWVFTLEKVPKSTERLFAMGYQGPETVQLNGLPLQGFVDLTRSFILSFCGKKTRVLPDVSLRQHQYDWREYLPDLDRLDVPSVSSPLPHFRIHEPVEIRLRVSSAHMTIASPVIKRMLQGPWSESAETGSPDSFNASTSPSTSVGEISTIGWNADALIAVLNVIHGRHSDVPQEVHLRLFADFAAPKGLGRKSILWLYISWVFSWHETFADMAMLIWKNGEGLDPVKTYNLPIAEILENLDNKRQEATKTVLGELDNMIGEIQEDQVDDTVWGDWGPPTDHACRCMTLGSALREKRRLDTLDPPLTVPYTGYPFSKIISMVHEFRSMDGHVEDHDEYVSDDGYGWGSVPEQERSPKKRLKKRIDTILSDIERLNLANFRG</sequence>
<feature type="region of interest" description="Disordered" evidence="1">
    <location>
        <begin position="72"/>
        <end position="104"/>
    </location>
</feature>
<organism evidence="2 3">
    <name type="scientific">Fusarium acutatum</name>
    <dbReference type="NCBI Taxonomy" id="78861"/>
    <lineage>
        <taxon>Eukaryota</taxon>
        <taxon>Fungi</taxon>
        <taxon>Dikarya</taxon>
        <taxon>Ascomycota</taxon>
        <taxon>Pezizomycotina</taxon>
        <taxon>Sordariomycetes</taxon>
        <taxon>Hypocreomycetidae</taxon>
        <taxon>Hypocreales</taxon>
        <taxon>Nectriaceae</taxon>
        <taxon>Fusarium</taxon>
        <taxon>Fusarium fujikuroi species complex</taxon>
    </lineage>
</organism>
<proteinExistence type="predicted"/>
<reference evidence="2 3" key="1">
    <citation type="submission" date="2020-01" db="EMBL/GenBank/DDBJ databases">
        <title>Identification and distribution of gene clusters putatively required for synthesis of sphingolipid metabolism inhibitors in phylogenetically diverse species of the filamentous fungus Fusarium.</title>
        <authorList>
            <person name="Kim H.-S."/>
            <person name="Busman M."/>
            <person name="Brown D.W."/>
            <person name="Divon H."/>
            <person name="Uhlig S."/>
            <person name="Proctor R.H."/>
        </authorList>
    </citation>
    <scope>NUCLEOTIDE SEQUENCE [LARGE SCALE GENOMIC DNA]</scope>
    <source>
        <strain evidence="2 3">NRRL 13308</strain>
    </source>
</reference>
<comment type="caution">
    <text evidence="2">The sequence shown here is derived from an EMBL/GenBank/DDBJ whole genome shotgun (WGS) entry which is preliminary data.</text>
</comment>
<dbReference type="EMBL" id="JAADJF010000251">
    <property type="protein sequence ID" value="KAF4430896.1"/>
    <property type="molecule type" value="Genomic_DNA"/>
</dbReference>
<protein>
    <submittedName>
        <fullName evidence="2">Uncharacterized protein</fullName>
    </submittedName>
</protein>
<evidence type="ECO:0000256" key="1">
    <source>
        <dbReference type="SAM" id="MobiDB-lite"/>
    </source>
</evidence>
<dbReference type="OrthoDB" id="5031255at2759"/>